<dbReference type="GO" id="GO:0016042">
    <property type="term" value="P:lipid catabolic process"/>
    <property type="evidence" value="ECO:0007669"/>
    <property type="project" value="InterPro"/>
</dbReference>
<evidence type="ECO:0000256" key="2">
    <source>
        <dbReference type="ARBA" id="ARBA00012018"/>
    </source>
</evidence>
<accession>A0A2T7BQ93</accession>
<keyword evidence="6" id="KW-1185">Reference proteome</keyword>
<dbReference type="PANTHER" id="PTHR31956">
    <property type="entry name" value="NON-SPECIFIC PHOSPHOLIPASE C4-RELATED"/>
    <property type="match status" value="1"/>
</dbReference>
<dbReference type="PROSITE" id="PS51318">
    <property type="entry name" value="TAT"/>
    <property type="match status" value="1"/>
</dbReference>
<dbReference type="Pfam" id="PF05506">
    <property type="entry name" value="PLipase_C_C"/>
    <property type="match status" value="2"/>
</dbReference>
<dbReference type="NCBIfam" id="TIGR03396">
    <property type="entry name" value="PC_PLC"/>
    <property type="match status" value="1"/>
</dbReference>
<comment type="caution">
    <text evidence="5">The sequence shown here is derived from an EMBL/GenBank/DDBJ whole genome shotgun (WGS) entry which is preliminary data.</text>
</comment>
<dbReference type="InterPro" id="IPR008475">
    <property type="entry name" value="PLipase_C_C"/>
</dbReference>
<gene>
    <name evidence="5" type="ORF">DCC81_05830</name>
</gene>
<dbReference type="EC" id="3.1.4.3" evidence="2"/>
<comment type="similarity">
    <text evidence="1">Belongs to the bacterial phospholipase C family.</text>
</comment>
<dbReference type="AlphaFoldDB" id="A0A2T7BQ93"/>
<dbReference type="Gene3D" id="3.40.720.10">
    <property type="entry name" value="Alkaline Phosphatase, subunit A"/>
    <property type="match status" value="2"/>
</dbReference>
<name>A0A2T7BQ93_9BACT</name>
<dbReference type="InterPro" id="IPR017850">
    <property type="entry name" value="Alkaline_phosphatase_core_sf"/>
</dbReference>
<sequence length="816" mass="91300">MDTRREFLKKAALLSGSAGLAGILPPSIQKALAIDPAPGTTFLDAEHVVLLMQENRSFDHAYGSLRGVRGFNDPRAIRLPNGNPVWLQTDAKGRTYAPFRLDIKGTKATWMHSLPHSWENQVDARNNGHYNRWLEAKHSGNKAYYDMPLTLGYHTREDIPFYYALADAFTICDQHFCSSLTGTTPNRLYFWTGTIRPEPKPDAQAKVWNSDADDQTMVSWPTFPEKLEAAGISWKVYQNEISVGVGFKDEEDSWLANFGDNPLEYFTQYNARLSANHIAFLQKEANALQVQLDQNTDGNKTATIQQALEQVHAAQKLYTAEAYNALSQTEKNLHEKAFSTNRNDPHYHEITKLQYDDNGTPRELMIPKGDILHQFREDVKNDQLPTVSWIVAPENFSDHPSAPWYGSWYLSEVMDILTQNPEVWKKTIFVLTYDENDGYFDHVPPFVAARPNAPETGYASAGINTAVEYVMKDQQSSSPADTREHAIGLGYRVPLVIASPWSRGGYVNSQVFDHTSSLQFLEKFLLHKTGKSVVENNISTWRRTVAGDLTSTFRPYNGEKIPALQYLEKNTFIEGIHKAQFKDLPHDYVALDEKQVASIQQAPAFHALLPRQEKGTRPACALPYHIFADGNYNAARQQFEITFQAGKSSVGAPFNVYAYNVKTGTLQVRDYAVTPGDALPDNWKRSLFDNGAYLLHVHGPNGFFRAYEGGNDIPALKITTAYQTNGNIVLQFTNNGNKALQLTVTDKSYHGGQKHTTLAAGAHSQLVWELAQTHGWYDLAVTAAGFNGFAQRYAGHVENGKPSSSDPLMGGLYPTA</sequence>
<dbReference type="Proteomes" id="UP000244450">
    <property type="component" value="Unassembled WGS sequence"/>
</dbReference>
<dbReference type="OrthoDB" id="980947at2"/>
<evidence type="ECO:0000259" key="4">
    <source>
        <dbReference type="Pfam" id="PF05506"/>
    </source>
</evidence>
<dbReference type="InterPro" id="IPR006311">
    <property type="entry name" value="TAT_signal"/>
</dbReference>
<evidence type="ECO:0000313" key="5">
    <source>
        <dbReference type="EMBL" id="PUZ29845.1"/>
    </source>
</evidence>
<dbReference type="Pfam" id="PF04185">
    <property type="entry name" value="Phosphoesterase"/>
    <property type="match status" value="2"/>
</dbReference>
<dbReference type="EMBL" id="QCYK01000001">
    <property type="protein sequence ID" value="PUZ29845.1"/>
    <property type="molecule type" value="Genomic_DNA"/>
</dbReference>
<keyword evidence="3" id="KW-0378">Hydrolase</keyword>
<evidence type="ECO:0000256" key="1">
    <source>
        <dbReference type="ARBA" id="ARBA00009717"/>
    </source>
</evidence>
<reference evidence="5 6" key="1">
    <citation type="submission" date="2018-04" db="EMBL/GenBank/DDBJ databases">
        <title>Chitinophaga fuyangensis sp. nov., isolated from soil in a chemical factory.</title>
        <authorList>
            <person name="Chen K."/>
        </authorList>
    </citation>
    <scope>NUCLEOTIDE SEQUENCE [LARGE SCALE GENOMIC DNA]</scope>
    <source>
        <strain evidence="5 6">LY-1</strain>
    </source>
</reference>
<dbReference type="GO" id="GO:0034480">
    <property type="term" value="F:phosphatidylcholine phospholipase C activity"/>
    <property type="evidence" value="ECO:0007669"/>
    <property type="project" value="UniProtKB-EC"/>
</dbReference>
<evidence type="ECO:0000313" key="6">
    <source>
        <dbReference type="Proteomes" id="UP000244450"/>
    </source>
</evidence>
<dbReference type="InterPro" id="IPR017767">
    <property type="entry name" value="PC-PLC"/>
</dbReference>
<proteinExistence type="inferred from homology"/>
<evidence type="ECO:0000256" key="3">
    <source>
        <dbReference type="ARBA" id="ARBA00022801"/>
    </source>
</evidence>
<feature type="domain" description="Bacterial phospholipase C C-terminal" evidence="4">
    <location>
        <begin position="721"/>
        <end position="796"/>
    </location>
</feature>
<dbReference type="RefSeq" id="WP_108686482.1">
    <property type="nucleotide sequence ID" value="NZ_QCYK01000001.1"/>
</dbReference>
<feature type="domain" description="Bacterial phospholipase C C-terminal" evidence="4">
    <location>
        <begin position="618"/>
        <end position="709"/>
    </location>
</feature>
<dbReference type="PANTHER" id="PTHR31956:SF1">
    <property type="entry name" value="NON-SPECIFIC PHOSPHOLIPASE C1"/>
    <property type="match status" value="1"/>
</dbReference>
<protein>
    <recommendedName>
        <fullName evidence="2">phospholipase C</fullName>
        <ecNumber evidence="2">3.1.4.3</ecNumber>
    </recommendedName>
</protein>
<dbReference type="InterPro" id="IPR007312">
    <property type="entry name" value="Phosphoesterase"/>
</dbReference>
<organism evidence="5 6">
    <name type="scientific">Chitinophaga parva</name>
    <dbReference type="NCBI Taxonomy" id="2169414"/>
    <lineage>
        <taxon>Bacteria</taxon>
        <taxon>Pseudomonadati</taxon>
        <taxon>Bacteroidota</taxon>
        <taxon>Chitinophagia</taxon>
        <taxon>Chitinophagales</taxon>
        <taxon>Chitinophagaceae</taxon>
        <taxon>Chitinophaga</taxon>
    </lineage>
</organism>